<dbReference type="EMBL" id="JJPC01000091">
    <property type="protein sequence ID" value="KKG33913.1"/>
    <property type="molecule type" value="Genomic_DNA"/>
</dbReference>
<evidence type="ECO:0000313" key="1">
    <source>
        <dbReference type="EMBL" id="KKG33913.1"/>
    </source>
</evidence>
<evidence type="ECO:0000313" key="2">
    <source>
        <dbReference type="Proteomes" id="UP000034298"/>
    </source>
</evidence>
<sequence>MVGERQNLAGEVMTVLPFYPDTTFHNYFNVSSVYCLNKGFQQADTTKVSISHGRMGWGEM</sequence>
<name>A0A0F8G3Z6_METMZ</name>
<dbReference type="Proteomes" id="UP000034298">
    <property type="component" value="Unassembled WGS sequence"/>
</dbReference>
<accession>A0A0F8G3Z6</accession>
<gene>
    <name evidence="1" type="ORF">DU30_00075</name>
</gene>
<protein>
    <submittedName>
        <fullName evidence="1">Uncharacterized protein</fullName>
    </submittedName>
</protein>
<comment type="caution">
    <text evidence="1">The sequence shown here is derived from an EMBL/GenBank/DDBJ whole genome shotgun (WGS) entry which is preliminary data.</text>
</comment>
<dbReference type="PATRIC" id="fig|2209.62.peg.18"/>
<proteinExistence type="predicted"/>
<organism evidence="1 2">
    <name type="scientific">Methanosarcina mazei</name>
    <name type="common">Methanosarcina frisia</name>
    <dbReference type="NCBI Taxonomy" id="2209"/>
    <lineage>
        <taxon>Archaea</taxon>
        <taxon>Methanobacteriati</taxon>
        <taxon>Methanobacteriota</taxon>
        <taxon>Stenosarchaea group</taxon>
        <taxon>Methanomicrobia</taxon>
        <taxon>Methanosarcinales</taxon>
        <taxon>Methanosarcinaceae</taxon>
        <taxon>Methanosarcina</taxon>
    </lineage>
</organism>
<reference evidence="1 2" key="1">
    <citation type="journal article" date="2015" name="ISME J.">
        <title>Genomic and phenotypic differentiation among Methanosarcina mazei populations from Columbia River sediment.</title>
        <authorList>
            <person name="Youngblut N.D."/>
            <person name="Wirth J.S."/>
            <person name="Henriksen J.R."/>
            <person name="Smith M."/>
            <person name="Simon H."/>
            <person name="Metcalf W.W."/>
            <person name="Whitaker R.J."/>
        </authorList>
    </citation>
    <scope>NUCLEOTIDE SEQUENCE [LARGE SCALE GENOMIC DNA]</scope>
    <source>
        <strain evidence="1 2">3.F.A.1B.1</strain>
    </source>
</reference>
<dbReference type="AlphaFoldDB" id="A0A0F8G3Z6"/>